<proteinExistence type="predicted"/>
<dbReference type="EMBL" id="QGKV02000759">
    <property type="protein sequence ID" value="KAF3566326.1"/>
    <property type="molecule type" value="Genomic_DNA"/>
</dbReference>
<gene>
    <name evidence="2" type="ORF">DY000_02013192</name>
</gene>
<keyword evidence="1" id="KW-0472">Membrane</keyword>
<sequence>MDTKGKEKGLEKDSNPVVQSFMVSGVTTDPSAKTIRWSELAGPYGRLDQTVGTFNGCELPRGTSDQRVQVPKGCEFETVLDQGFLADPISQSTDGLGPLVGCMDPSLGPDQVRRSVSLWAGLKNGRSNLDLNRTVRPDYGGSGYGCIVIVWSCLGLILGLADCSMIVLIEELRLIVVKLRSREEFTSERLCGVWVDRVRNGLIIAYRTHCNLCIESHLVY</sequence>
<accession>A0ABQ7D372</accession>
<evidence type="ECO:0000313" key="2">
    <source>
        <dbReference type="EMBL" id="KAF3566326.1"/>
    </source>
</evidence>
<evidence type="ECO:0000313" key="3">
    <source>
        <dbReference type="Proteomes" id="UP000266723"/>
    </source>
</evidence>
<dbReference type="Proteomes" id="UP000266723">
    <property type="component" value="Unassembled WGS sequence"/>
</dbReference>
<keyword evidence="1" id="KW-0812">Transmembrane</keyword>
<comment type="caution">
    <text evidence="2">The sequence shown here is derived from an EMBL/GenBank/DDBJ whole genome shotgun (WGS) entry which is preliminary data.</text>
</comment>
<feature type="transmembrane region" description="Helical" evidence="1">
    <location>
        <begin position="148"/>
        <end position="169"/>
    </location>
</feature>
<protein>
    <submittedName>
        <fullName evidence="2">Uncharacterized protein</fullName>
    </submittedName>
</protein>
<reference evidence="2 3" key="1">
    <citation type="journal article" date="2020" name="BMC Genomics">
        <title>Intraspecific diversification of the crop wild relative Brassica cretica Lam. using demographic model selection.</title>
        <authorList>
            <person name="Kioukis A."/>
            <person name="Michalopoulou V.A."/>
            <person name="Briers L."/>
            <person name="Pirintsos S."/>
            <person name="Studholme D.J."/>
            <person name="Pavlidis P."/>
            <person name="Sarris P.F."/>
        </authorList>
    </citation>
    <scope>NUCLEOTIDE SEQUENCE [LARGE SCALE GENOMIC DNA]</scope>
    <source>
        <strain evidence="3">cv. PFS-1207/04</strain>
    </source>
</reference>
<keyword evidence="3" id="KW-1185">Reference proteome</keyword>
<name>A0ABQ7D372_BRACR</name>
<evidence type="ECO:0000256" key="1">
    <source>
        <dbReference type="SAM" id="Phobius"/>
    </source>
</evidence>
<keyword evidence="1" id="KW-1133">Transmembrane helix</keyword>
<organism evidence="2 3">
    <name type="scientific">Brassica cretica</name>
    <name type="common">Mustard</name>
    <dbReference type="NCBI Taxonomy" id="69181"/>
    <lineage>
        <taxon>Eukaryota</taxon>
        <taxon>Viridiplantae</taxon>
        <taxon>Streptophyta</taxon>
        <taxon>Embryophyta</taxon>
        <taxon>Tracheophyta</taxon>
        <taxon>Spermatophyta</taxon>
        <taxon>Magnoliopsida</taxon>
        <taxon>eudicotyledons</taxon>
        <taxon>Gunneridae</taxon>
        <taxon>Pentapetalae</taxon>
        <taxon>rosids</taxon>
        <taxon>malvids</taxon>
        <taxon>Brassicales</taxon>
        <taxon>Brassicaceae</taxon>
        <taxon>Brassiceae</taxon>
        <taxon>Brassica</taxon>
    </lineage>
</organism>